<dbReference type="InterPro" id="IPR013216">
    <property type="entry name" value="Methyltransf_11"/>
</dbReference>
<dbReference type="PANTHER" id="PTHR43591:SF110">
    <property type="entry name" value="RHODANESE DOMAIN-CONTAINING PROTEIN"/>
    <property type="match status" value="1"/>
</dbReference>
<dbReference type="Gene3D" id="3.40.50.150">
    <property type="entry name" value="Vaccinia Virus protein VP39"/>
    <property type="match status" value="1"/>
</dbReference>
<gene>
    <name evidence="2" type="ORF">bsdE14_15520</name>
</gene>
<protein>
    <submittedName>
        <fullName evidence="2">S-adenosylmethionine-dependent methyltransferase</fullName>
    </submittedName>
</protein>
<evidence type="ECO:0000313" key="2">
    <source>
        <dbReference type="EMBL" id="GLC30142.1"/>
    </source>
</evidence>
<sequence>MDLNLKNYYDNISKPWGKLFYHCVWNQLGYLEDKLILDFGSGFGVTANYLAKYNNVVAVEPNEEMIMNRYNDNEYIQINGSFEWLIHEPDNKYDCIICHNVIEYMDNRSELLQEFGRILKPNGFVSIVKHNRMGKIMQKAVFEYNIEETEALLKNRDINSQNFGVIKEYDNKMLEEYSKGKLIIDRCYGIRTFYGLQNNSVKSDPKWMENMLKLELEVSENQPLREIAFFHHIIMRNSQCYENNTKEEELCQIT</sequence>
<dbReference type="SUPFAM" id="SSF53335">
    <property type="entry name" value="S-adenosyl-L-methionine-dependent methyltransferases"/>
    <property type="match status" value="1"/>
</dbReference>
<keyword evidence="3" id="KW-1185">Reference proteome</keyword>
<evidence type="ECO:0000259" key="1">
    <source>
        <dbReference type="Pfam" id="PF08241"/>
    </source>
</evidence>
<organism evidence="2 3">
    <name type="scientific">Clostridium omnivorum</name>
    <dbReference type="NCBI Taxonomy" id="1604902"/>
    <lineage>
        <taxon>Bacteria</taxon>
        <taxon>Bacillati</taxon>
        <taxon>Bacillota</taxon>
        <taxon>Clostridia</taxon>
        <taxon>Eubacteriales</taxon>
        <taxon>Clostridiaceae</taxon>
        <taxon>Clostridium</taxon>
    </lineage>
</organism>
<dbReference type="GO" id="GO:0032259">
    <property type="term" value="P:methylation"/>
    <property type="evidence" value="ECO:0007669"/>
    <property type="project" value="UniProtKB-KW"/>
</dbReference>
<dbReference type="InterPro" id="IPR029063">
    <property type="entry name" value="SAM-dependent_MTases_sf"/>
</dbReference>
<feature type="domain" description="Methyltransferase type 11" evidence="1">
    <location>
        <begin position="37"/>
        <end position="126"/>
    </location>
</feature>
<dbReference type="RefSeq" id="WP_264849406.1">
    <property type="nucleotide sequence ID" value="NZ_BRXR01000001.1"/>
</dbReference>
<accession>A0ABQ5N4K6</accession>
<dbReference type="GO" id="GO:0003677">
    <property type="term" value="F:DNA binding"/>
    <property type="evidence" value="ECO:0007669"/>
    <property type="project" value="UniProtKB-KW"/>
</dbReference>
<comment type="caution">
    <text evidence="2">The sequence shown here is derived from an EMBL/GenBank/DDBJ whole genome shotgun (WGS) entry which is preliminary data.</text>
</comment>
<evidence type="ECO:0000313" key="3">
    <source>
        <dbReference type="Proteomes" id="UP001208567"/>
    </source>
</evidence>
<keyword evidence="2" id="KW-0808">Transferase</keyword>
<dbReference type="Pfam" id="PF08241">
    <property type="entry name" value="Methyltransf_11"/>
    <property type="match status" value="1"/>
</dbReference>
<dbReference type="EMBL" id="BRXR01000001">
    <property type="protein sequence ID" value="GLC30142.1"/>
    <property type="molecule type" value="Genomic_DNA"/>
</dbReference>
<dbReference type="PANTHER" id="PTHR43591">
    <property type="entry name" value="METHYLTRANSFERASE"/>
    <property type="match status" value="1"/>
</dbReference>
<dbReference type="GO" id="GO:0008168">
    <property type="term" value="F:methyltransferase activity"/>
    <property type="evidence" value="ECO:0007669"/>
    <property type="project" value="UniProtKB-KW"/>
</dbReference>
<reference evidence="2 3" key="1">
    <citation type="journal article" date="2024" name="Int. J. Syst. Evol. Microbiol.">
        <title>Clostridium omnivorum sp. nov., isolated from anoxic soil under the treatment of reductive soil disinfestation.</title>
        <authorList>
            <person name="Ueki A."/>
            <person name="Tonouchi A."/>
            <person name="Kaku N."/>
            <person name="Honma S."/>
            <person name="Ueki K."/>
        </authorList>
    </citation>
    <scope>NUCLEOTIDE SEQUENCE [LARGE SCALE GENOMIC DNA]</scope>
    <source>
        <strain evidence="2 3">E14</strain>
    </source>
</reference>
<keyword evidence="2" id="KW-0238">DNA-binding</keyword>
<dbReference type="Proteomes" id="UP001208567">
    <property type="component" value="Unassembled WGS sequence"/>
</dbReference>
<proteinExistence type="predicted"/>
<name>A0ABQ5N4K6_9CLOT</name>
<dbReference type="CDD" id="cd02440">
    <property type="entry name" value="AdoMet_MTases"/>
    <property type="match status" value="1"/>
</dbReference>
<keyword evidence="2" id="KW-0489">Methyltransferase</keyword>